<evidence type="ECO:0000256" key="8">
    <source>
        <dbReference type="SAM" id="Coils"/>
    </source>
</evidence>
<organism evidence="10">
    <name type="scientific">Veillonella atypica</name>
    <dbReference type="NCBI Taxonomy" id="39777"/>
    <lineage>
        <taxon>Bacteria</taxon>
        <taxon>Bacillati</taxon>
        <taxon>Bacillota</taxon>
        <taxon>Negativicutes</taxon>
        <taxon>Veillonellales</taxon>
        <taxon>Veillonellaceae</taxon>
        <taxon>Veillonella</taxon>
    </lineage>
</organism>
<name>A0A133S3T1_9FIRM</name>
<reference evidence="10 11" key="1">
    <citation type="submission" date="2016-01" db="EMBL/GenBank/DDBJ databases">
        <authorList>
            <person name="Oliw E.H."/>
        </authorList>
    </citation>
    <scope>NUCLEOTIDE SEQUENCE [LARGE SCALE GENOMIC DNA]</scope>
    <source>
        <strain evidence="10 11">CMW7756B</strain>
    </source>
</reference>
<evidence type="ECO:0000256" key="4">
    <source>
        <dbReference type="ARBA" id="ARBA00022692"/>
    </source>
</evidence>
<dbReference type="PATRIC" id="fig|39777.7.peg.1303"/>
<dbReference type="SUPFAM" id="SSF54523">
    <property type="entry name" value="Pili subunits"/>
    <property type="match status" value="1"/>
</dbReference>
<evidence type="ECO:0000313" key="11">
    <source>
        <dbReference type="Proteomes" id="UP000070226"/>
    </source>
</evidence>
<feature type="non-terminal residue" evidence="10">
    <location>
        <position position="1"/>
    </location>
</feature>
<dbReference type="Gene3D" id="3.30.1300.30">
    <property type="entry name" value="GSPII I/J protein-like"/>
    <property type="match status" value="1"/>
</dbReference>
<evidence type="ECO:0000256" key="1">
    <source>
        <dbReference type="ARBA" id="ARBA00004241"/>
    </source>
</evidence>
<dbReference type="InterPro" id="IPR005594">
    <property type="entry name" value="YadA_C"/>
</dbReference>
<keyword evidence="3" id="KW-1134">Transmembrane beta strand</keyword>
<keyword evidence="8" id="KW-0175">Coiled coil</keyword>
<dbReference type="RefSeq" id="WP_197407327.1">
    <property type="nucleotide sequence ID" value="NZ_KQ958097.1"/>
</dbReference>
<sequence length="382" mass="39623">ATTALGNNTIAFGGDSGSTTAKKLSTANGIKFNIKGDTGTNALITTSATGDDVTITPTDKLTNAVTAAEKSADKDLSNLSAAGNTHIQDLAKSAASWNVQTNGKDTTAVVGGDTVNFINGDNIAITNTGHAITIGTAKNVSFDKVTVGGMTLDKNGILSGISSITGSGTGAPTMTFNSQNGNTPANVSINSNLDMGGHRITGVGPAEKPTDAVNKQQVDQALRGLAGLADNAARQYASKAGANAAALAALKPIQYDPLEPTQIMAGVGNYKSQTAVALGMAHYTNENTMFNIGVSLDSHDNMVNAGVTHKFGYSPEKKAIPDRYKGGPISSIYVMQDEMQALLAKDQEKDAVISKQASEIDTLRQQNEDMQRKIDMILAKLQ</sequence>
<dbReference type="GO" id="GO:0009279">
    <property type="term" value="C:cell outer membrane"/>
    <property type="evidence" value="ECO:0007669"/>
    <property type="project" value="UniProtKB-SubCell"/>
</dbReference>
<dbReference type="EMBL" id="LRQT01000059">
    <property type="protein sequence ID" value="KXA63464.1"/>
    <property type="molecule type" value="Genomic_DNA"/>
</dbReference>
<dbReference type="GO" id="GO:0009986">
    <property type="term" value="C:cell surface"/>
    <property type="evidence" value="ECO:0007669"/>
    <property type="project" value="UniProtKB-SubCell"/>
</dbReference>
<dbReference type="AlphaFoldDB" id="A0A133S3T1"/>
<comment type="subcellular location">
    <subcellularLocation>
        <location evidence="2">Cell outer membrane</location>
    </subcellularLocation>
    <subcellularLocation>
        <location evidence="1">Cell surface</location>
    </subcellularLocation>
</comment>
<keyword evidence="6" id="KW-0472">Membrane</keyword>
<dbReference type="Proteomes" id="UP000070226">
    <property type="component" value="Unassembled WGS sequence"/>
</dbReference>
<evidence type="ECO:0000256" key="5">
    <source>
        <dbReference type="ARBA" id="ARBA00022729"/>
    </source>
</evidence>
<accession>A0A133S3T1</accession>
<protein>
    <recommendedName>
        <fullName evidence="9">Trimeric autotransporter adhesin YadA-like C-terminal membrane anchor domain-containing protein</fullName>
    </recommendedName>
</protein>
<evidence type="ECO:0000256" key="6">
    <source>
        <dbReference type="ARBA" id="ARBA00023136"/>
    </source>
</evidence>
<evidence type="ECO:0000256" key="3">
    <source>
        <dbReference type="ARBA" id="ARBA00022452"/>
    </source>
</evidence>
<dbReference type="InterPro" id="IPR045584">
    <property type="entry name" value="Pilin-like"/>
</dbReference>
<evidence type="ECO:0000256" key="2">
    <source>
        <dbReference type="ARBA" id="ARBA00004442"/>
    </source>
</evidence>
<feature type="domain" description="Trimeric autotransporter adhesin YadA-like C-terminal membrane anchor" evidence="9">
    <location>
        <begin position="254"/>
        <end position="310"/>
    </location>
</feature>
<feature type="coiled-coil region" evidence="8">
    <location>
        <begin position="353"/>
        <end position="380"/>
    </location>
</feature>
<keyword evidence="5" id="KW-0732">Signal</keyword>
<evidence type="ECO:0000256" key="7">
    <source>
        <dbReference type="ARBA" id="ARBA00023237"/>
    </source>
</evidence>
<proteinExistence type="predicted"/>
<comment type="caution">
    <text evidence="10">The sequence shown here is derived from an EMBL/GenBank/DDBJ whole genome shotgun (WGS) entry which is preliminary data.</text>
</comment>
<dbReference type="STRING" id="39777.B7L28_07160"/>
<dbReference type="Gene3D" id="6.20.50.100">
    <property type="match status" value="1"/>
</dbReference>
<evidence type="ECO:0000259" key="9">
    <source>
        <dbReference type="Pfam" id="PF03895"/>
    </source>
</evidence>
<gene>
    <name evidence="10" type="ORF">HMPREF3233_01339</name>
</gene>
<keyword evidence="7" id="KW-0998">Cell outer membrane</keyword>
<dbReference type="Pfam" id="PF03895">
    <property type="entry name" value="YadA_anchor"/>
    <property type="match status" value="1"/>
</dbReference>
<keyword evidence="4" id="KW-0812">Transmembrane</keyword>
<evidence type="ECO:0000313" key="10">
    <source>
        <dbReference type="EMBL" id="KXA63464.1"/>
    </source>
</evidence>